<dbReference type="PROSITE" id="PS51746">
    <property type="entry name" value="PPM_2"/>
    <property type="match status" value="1"/>
</dbReference>
<evidence type="ECO:0000259" key="5">
    <source>
        <dbReference type="PROSITE" id="PS51746"/>
    </source>
</evidence>
<reference evidence="6 7" key="1">
    <citation type="submission" date="2023-04" db="EMBL/GenBank/DDBJ databases">
        <title>Genome of Basidiobolus ranarum AG-B5.</title>
        <authorList>
            <person name="Stajich J.E."/>
            <person name="Carter-House D."/>
            <person name="Gryganskyi A."/>
        </authorList>
    </citation>
    <scope>NUCLEOTIDE SEQUENCE [LARGE SCALE GENOMIC DNA]</scope>
    <source>
        <strain evidence="6 7">AG-B5</strain>
    </source>
</reference>
<dbReference type="InterPro" id="IPR001932">
    <property type="entry name" value="PPM-type_phosphatase-like_dom"/>
</dbReference>
<dbReference type="Proteomes" id="UP001479436">
    <property type="component" value="Unassembled WGS sequence"/>
</dbReference>
<dbReference type="InterPro" id="IPR000222">
    <property type="entry name" value="PP2C_BS"/>
</dbReference>
<evidence type="ECO:0000313" key="6">
    <source>
        <dbReference type="EMBL" id="KAK9700570.1"/>
    </source>
</evidence>
<accession>A0ABR2VTK7</accession>
<dbReference type="PROSITE" id="PS01032">
    <property type="entry name" value="PPM_1"/>
    <property type="match status" value="1"/>
</dbReference>
<dbReference type="CDD" id="cd00143">
    <property type="entry name" value="PP2Cc"/>
    <property type="match status" value="1"/>
</dbReference>
<evidence type="ECO:0000256" key="1">
    <source>
        <dbReference type="ARBA" id="ARBA00022723"/>
    </source>
</evidence>
<sequence length="513" mass="57648">MEATLLRLPRVNHLLRNTKISYELSLRNKFLRYSSTSMAINNETELEQKAKLGRNYYVVRTPQSHTFRVNLKNSPNLVGIRSTRGMRDYNEDRYKSSTVKFPSHPNQLLYFGVFDGHGGSHCVDYLSAHLHEKIEGMTTEDAERVVDAYRKFGIRWSKYTPAYIGPLLYQKKFSSHEPTYERKLSLEQRMVLAFLQIDLEVTKILRYHDGSTGSIAFIEPVNGTPFWASPKLNITVSHVGDTRVILCNTANGKADTLTTDHHPSIKKEFDRIRKYGGFFTRDSFGEEMTVGQFANTRAFGDPIGKRFGVIAEPDIIVRKVAGEEVAFMVLVTDGVSSVMTDQEIVDTVKACPDPTTAAMRIVSYAEQFGSDDNITAMVVRLPGWGTPMPDLSSDIRKYRLENSSSRGPRMGSGFYNGLAQAADIKEKTIRTLFEDGVFHELSEEQLHQQITKFNIKLSIGVGVLPGDEPEHDSSDDDVISMFYSVLNRPRSSVLTSADVKKAWSLLGVSAAIN</sequence>
<organism evidence="6 7">
    <name type="scientific">Basidiobolus ranarum</name>
    <dbReference type="NCBI Taxonomy" id="34480"/>
    <lineage>
        <taxon>Eukaryota</taxon>
        <taxon>Fungi</taxon>
        <taxon>Fungi incertae sedis</taxon>
        <taxon>Zoopagomycota</taxon>
        <taxon>Entomophthoromycotina</taxon>
        <taxon>Basidiobolomycetes</taxon>
        <taxon>Basidiobolales</taxon>
        <taxon>Basidiobolaceae</taxon>
        <taxon>Basidiobolus</taxon>
    </lineage>
</organism>
<comment type="caution">
    <text evidence="6">The sequence shown here is derived from an EMBL/GenBank/DDBJ whole genome shotgun (WGS) entry which is preliminary data.</text>
</comment>
<dbReference type="SUPFAM" id="SSF81606">
    <property type="entry name" value="PP2C-like"/>
    <property type="match status" value="1"/>
</dbReference>
<evidence type="ECO:0000313" key="7">
    <source>
        <dbReference type="Proteomes" id="UP001479436"/>
    </source>
</evidence>
<gene>
    <name evidence="6" type="primary">PTC6_2</name>
    <name evidence="6" type="ORF">K7432_012135</name>
</gene>
<dbReference type="Gene3D" id="3.60.40.10">
    <property type="entry name" value="PPM-type phosphatase domain"/>
    <property type="match status" value="1"/>
</dbReference>
<name>A0ABR2VTK7_9FUNG</name>
<keyword evidence="1" id="KW-0479">Metal-binding</keyword>
<keyword evidence="2 4" id="KW-0378">Hydrolase</keyword>
<dbReference type="InterPro" id="IPR015655">
    <property type="entry name" value="PP2C"/>
</dbReference>
<proteinExistence type="inferred from homology"/>
<dbReference type="InterPro" id="IPR036457">
    <property type="entry name" value="PPM-type-like_dom_sf"/>
</dbReference>
<evidence type="ECO:0000256" key="4">
    <source>
        <dbReference type="RuleBase" id="RU003465"/>
    </source>
</evidence>
<feature type="domain" description="PPM-type phosphatase" evidence="5">
    <location>
        <begin position="77"/>
        <end position="381"/>
    </location>
</feature>
<dbReference type="Pfam" id="PF00481">
    <property type="entry name" value="PP2C"/>
    <property type="match status" value="1"/>
</dbReference>
<dbReference type="SMART" id="SM00332">
    <property type="entry name" value="PP2Cc"/>
    <property type="match status" value="1"/>
</dbReference>
<evidence type="ECO:0000256" key="2">
    <source>
        <dbReference type="ARBA" id="ARBA00022801"/>
    </source>
</evidence>
<protein>
    <submittedName>
        <fullName evidence="6">Protein phosphatase 2C 6</fullName>
    </submittedName>
</protein>
<comment type="similarity">
    <text evidence="4">Belongs to the PP2C family.</text>
</comment>
<keyword evidence="7" id="KW-1185">Reference proteome</keyword>
<keyword evidence="3 4" id="KW-0904">Protein phosphatase</keyword>
<dbReference type="PANTHER" id="PTHR47992">
    <property type="entry name" value="PROTEIN PHOSPHATASE"/>
    <property type="match status" value="1"/>
</dbReference>
<dbReference type="EMBL" id="JASJQH010007892">
    <property type="protein sequence ID" value="KAK9700570.1"/>
    <property type="molecule type" value="Genomic_DNA"/>
</dbReference>
<evidence type="ECO:0000256" key="3">
    <source>
        <dbReference type="ARBA" id="ARBA00022912"/>
    </source>
</evidence>